<gene>
    <name evidence="1" type="ORF">B0F88_103109</name>
</gene>
<keyword evidence="2" id="KW-1185">Reference proteome</keyword>
<dbReference type="Proteomes" id="UP000238071">
    <property type="component" value="Unassembled WGS sequence"/>
</dbReference>
<protein>
    <submittedName>
        <fullName evidence="1">Uncharacterized protein</fullName>
    </submittedName>
</protein>
<dbReference type="OrthoDB" id="5864210at2"/>
<dbReference type="AlphaFoldDB" id="A0A2S6H5L1"/>
<name>A0A2S6H5L1_9GAMM</name>
<dbReference type="RefSeq" id="WP_104422773.1">
    <property type="nucleotide sequence ID" value="NZ_PTIY01000003.1"/>
</dbReference>
<comment type="caution">
    <text evidence="1">The sequence shown here is derived from an EMBL/GenBank/DDBJ whole genome shotgun (WGS) entry which is preliminary data.</text>
</comment>
<dbReference type="EMBL" id="PTIY01000003">
    <property type="protein sequence ID" value="PPK72676.1"/>
    <property type="molecule type" value="Genomic_DNA"/>
</dbReference>
<reference evidence="1 2" key="1">
    <citation type="submission" date="2018-02" db="EMBL/GenBank/DDBJ databases">
        <title>Subsurface microbial communities from deep shales in Ohio and West Virginia, USA.</title>
        <authorList>
            <person name="Wrighton K."/>
        </authorList>
    </citation>
    <scope>NUCLEOTIDE SEQUENCE [LARGE SCALE GENOMIC DNA]</scope>
    <source>
        <strain evidence="1 2">OWC-G53F</strain>
    </source>
</reference>
<sequence length="181" mass="19505">MTALTVPSFHAAIKATIAAHFGANVNTVEWYEQGDEASGQPKPIKTPAIILELESFSPGDDVGDGRTPLDCQITANCILGRSTPDLQIQTSNFAAQFLSNARNNKWGLARDASFPSSFTAGPGKFDPEKNGYESWFVSWDQTFYLGDSIWAPSGIVPSTVYLGQSPLIGTGNEDQYIQVAP</sequence>
<accession>A0A2S6H5L1</accession>
<evidence type="ECO:0000313" key="2">
    <source>
        <dbReference type="Proteomes" id="UP000238071"/>
    </source>
</evidence>
<evidence type="ECO:0000313" key="1">
    <source>
        <dbReference type="EMBL" id="PPK72676.1"/>
    </source>
</evidence>
<proteinExistence type="predicted"/>
<organism evidence="1 2">
    <name type="scientific">Methylobacter tundripaludum</name>
    <dbReference type="NCBI Taxonomy" id="173365"/>
    <lineage>
        <taxon>Bacteria</taxon>
        <taxon>Pseudomonadati</taxon>
        <taxon>Pseudomonadota</taxon>
        <taxon>Gammaproteobacteria</taxon>
        <taxon>Methylococcales</taxon>
        <taxon>Methylococcaceae</taxon>
        <taxon>Methylobacter</taxon>
    </lineage>
</organism>